<evidence type="ECO:0000256" key="3">
    <source>
        <dbReference type="ARBA" id="ARBA00022801"/>
    </source>
</evidence>
<evidence type="ECO:0000313" key="6">
    <source>
        <dbReference type="EMBL" id="NIK73205.1"/>
    </source>
</evidence>
<dbReference type="InterPro" id="IPR051453">
    <property type="entry name" value="MBL_Glyoxalase_II"/>
</dbReference>
<dbReference type="GO" id="GO:0016787">
    <property type="term" value="F:hydrolase activity"/>
    <property type="evidence" value="ECO:0007669"/>
    <property type="project" value="UniProtKB-KW"/>
</dbReference>
<evidence type="ECO:0000259" key="5">
    <source>
        <dbReference type="SMART" id="SM00849"/>
    </source>
</evidence>
<feature type="domain" description="Metallo-beta-lactamase" evidence="5">
    <location>
        <begin position="13"/>
        <end position="196"/>
    </location>
</feature>
<dbReference type="RefSeq" id="WP_166918470.1">
    <property type="nucleotide sequence ID" value="NZ_JAASRN010000001.1"/>
</dbReference>
<evidence type="ECO:0000256" key="2">
    <source>
        <dbReference type="ARBA" id="ARBA00022723"/>
    </source>
</evidence>
<evidence type="ECO:0000256" key="4">
    <source>
        <dbReference type="ARBA" id="ARBA00022833"/>
    </source>
</evidence>
<protein>
    <submittedName>
        <fullName evidence="6">Glyoxylase-like metal-dependent hydrolase (Beta-lactamase superfamily II)</fullName>
    </submittedName>
</protein>
<dbReference type="InterPro" id="IPR001279">
    <property type="entry name" value="Metallo-B-lactamas"/>
</dbReference>
<dbReference type="SMART" id="SM00849">
    <property type="entry name" value="Lactamase_B"/>
    <property type="match status" value="1"/>
</dbReference>
<dbReference type="InterPro" id="IPR036866">
    <property type="entry name" value="RibonucZ/Hydroxyglut_hydro"/>
</dbReference>
<name>A0A846MP19_9BACT</name>
<dbReference type="GO" id="GO:0046872">
    <property type="term" value="F:metal ion binding"/>
    <property type="evidence" value="ECO:0007669"/>
    <property type="project" value="UniProtKB-KW"/>
</dbReference>
<organism evidence="6 7">
    <name type="scientific">Thermonema lapsum</name>
    <dbReference type="NCBI Taxonomy" id="28195"/>
    <lineage>
        <taxon>Bacteria</taxon>
        <taxon>Pseudomonadati</taxon>
        <taxon>Bacteroidota</taxon>
        <taxon>Cytophagia</taxon>
        <taxon>Cytophagales</taxon>
        <taxon>Thermonemataceae</taxon>
        <taxon>Thermonema</taxon>
    </lineage>
</organism>
<keyword evidence="4" id="KW-0862">Zinc</keyword>
<gene>
    <name evidence="6" type="ORF">FHS56_000691</name>
</gene>
<dbReference type="AlphaFoldDB" id="A0A846MP19"/>
<dbReference type="PANTHER" id="PTHR46233:SF3">
    <property type="entry name" value="HYDROXYACYLGLUTATHIONE HYDROLASE GLOC"/>
    <property type="match status" value="1"/>
</dbReference>
<dbReference type="Gene3D" id="3.60.15.10">
    <property type="entry name" value="Ribonuclease Z/Hydroxyacylglutathione hydrolase-like"/>
    <property type="match status" value="1"/>
</dbReference>
<dbReference type="PANTHER" id="PTHR46233">
    <property type="entry name" value="HYDROXYACYLGLUTATHIONE HYDROLASE GLOC"/>
    <property type="match status" value="1"/>
</dbReference>
<keyword evidence="2" id="KW-0479">Metal-binding</keyword>
<dbReference type="Proteomes" id="UP000537126">
    <property type="component" value="Unassembled WGS sequence"/>
</dbReference>
<keyword evidence="3 6" id="KW-0378">Hydrolase</keyword>
<evidence type="ECO:0000256" key="1">
    <source>
        <dbReference type="ARBA" id="ARBA00001947"/>
    </source>
</evidence>
<comment type="cofactor">
    <cofactor evidence="1">
        <name>Zn(2+)</name>
        <dbReference type="ChEBI" id="CHEBI:29105"/>
    </cofactor>
</comment>
<dbReference type="Pfam" id="PF00753">
    <property type="entry name" value="Lactamase_B"/>
    <property type="match status" value="1"/>
</dbReference>
<sequence length="217" mass="24671">MTHVELFTFNPFSENTYVVYDKQSREAVIIDPGCWEAAERQSLMQYIQEQRLQVKAVWNTHCHLDHVFGNRWATDTFEVGLWAHAQEQFNLDNMAMVCTYFGIPPFDPGSIDHPLKEGMQLVVGNAVFEVLFTPGHSPGHVVFYNAAEGYCINGDVLFRMSIGRTDLPGGDHLTLLRSIREKLFVLPDDTLIYTGHGEPTTIGFEKQHNPFLNGMYS</sequence>
<comment type="caution">
    <text evidence="6">The sequence shown here is derived from an EMBL/GenBank/DDBJ whole genome shotgun (WGS) entry which is preliminary data.</text>
</comment>
<reference evidence="6 7" key="1">
    <citation type="submission" date="2020-03" db="EMBL/GenBank/DDBJ databases">
        <title>Genomic Encyclopedia of Type Strains, Phase IV (KMG-IV): sequencing the most valuable type-strain genomes for metagenomic binning, comparative biology and taxonomic classification.</title>
        <authorList>
            <person name="Goeker M."/>
        </authorList>
    </citation>
    <scope>NUCLEOTIDE SEQUENCE [LARGE SCALE GENOMIC DNA]</scope>
    <source>
        <strain evidence="6 7">DSM 5718</strain>
    </source>
</reference>
<keyword evidence="7" id="KW-1185">Reference proteome</keyword>
<dbReference type="SUPFAM" id="SSF56281">
    <property type="entry name" value="Metallo-hydrolase/oxidoreductase"/>
    <property type="match status" value="1"/>
</dbReference>
<proteinExistence type="predicted"/>
<dbReference type="EMBL" id="JAASRN010000001">
    <property type="protein sequence ID" value="NIK73205.1"/>
    <property type="molecule type" value="Genomic_DNA"/>
</dbReference>
<accession>A0A846MP19</accession>
<evidence type="ECO:0000313" key="7">
    <source>
        <dbReference type="Proteomes" id="UP000537126"/>
    </source>
</evidence>